<sequence>MPVTAHQVCQAEQLIGPAPHEVVEIIHRSSAKVSHVIDTGGRGGVYRRGHPFPDLRAAGRFTPARRTRGAAGPGGM</sequence>
<accession>A0A8J4E3S6</accession>
<keyword evidence="3" id="KW-1185">Reference proteome</keyword>
<evidence type="ECO:0000313" key="2">
    <source>
        <dbReference type="EMBL" id="GIJ60431.1"/>
    </source>
</evidence>
<feature type="region of interest" description="Disordered" evidence="1">
    <location>
        <begin position="40"/>
        <end position="76"/>
    </location>
</feature>
<reference evidence="2" key="1">
    <citation type="submission" date="2021-01" db="EMBL/GenBank/DDBJ databases">
        <title>Whole genome shotgun sequence of Virgisporangium aurantiacum NBRC 16421.</title>
        <authorList>
            <person name="Komaki H."/>
            <person name="Tamura T."/>
        </authorList>
    </citation>
    <scope>NUCLEOTIDE SEQUENCE</scope>
    <source>
        <strain evidence="2">NBRC 16421</strain>
    </source>
</reference>
<evidence type="ECO:0000313" key="3">
    <source>
        <dbReference type="Proteomes" id="UP000612585"/>
    </source>
</evidence>
<proteinExistence type="predicted"/>
<evidence type="ECO:0000256" key="1">
    <source>
        <dbReference type="SAM" id="MobiDB-lite"/>
    </source>
</evidence>
<protein>
    <submittedName>
        <fullName evidence="2">Uncharacterized protein</fullName>
    </submittedName>
</protein>
<comment type="caution">
    <text evidence="2">The sequence shown here is derived from an EMBL/GenBank/DDBJ whole genome shotgun (WGS) entry which is preliminary data.</text>
</comment>
<dbReference type="Proteomes" id="UP000612585">
    <property type="component" value="Unassembled WGS sequence"/>
</dbReference>
<dbReference type="AlphaFoldDB" id="A0A8J4E3S6"/>
<gene>
    <name evidence="2" type="ORF">Vau01_079470</name>
</gene>
<name>A0A8J4E3S6_9ACTN</name>
<organism evidence="2 3">
    <name type="scientific">Virgisporangium aurantiacum</name>
    <dbReference type="NCBI Taxonomy" id="175570"/>
    <lineage>
        <taxon>Bacteria</taxon>
        <taxon>Bacillati</taxon>
        <taxon>Actinomycetota</taxon>
        <taxon>Actinomycetes</taxon>
        <taxon>Micromonosporales</taxon>
        <taxon>Micromonosporaceae</taxon>
        <taxon>Virgisporangium</taxon>
    </lineage>
</organism>
<dbReference type="EMBL" id="BOPG01000054">
    <property type="protein sequence ID" value="GIJ60431.1"/>
    <property type="molecule type" value="Genomic_DNA"/>
</dbReference>